<dbReference type="PANTHER" id="PTHR32439">
    <property type="entry name" value="FERREDOXIN--NITRITE REDUCTASE, CHLOROPLASTIC"/>
    <property type="match status" value="1"/>
</dbReference>
<organism evidence="7 8">
    <name type="scientific">Terrabacter ginsenosidimutans</name>
    <dbReference type="NCBI Taxonomy" id="490575"/>
    <lineage>
        <taxon>Bacteria</taxon>
        <taxon>Bacillati</taxon>
        <taxon>Actinomycetota</taxon>
        <taxon>Actinomycetes</taxon>
        <taxon>Micrococcales</taxon>
        <taxon>Intrasporangiaceae</taxon>
        <taxon>Terrabacter</taxon>
    </lineage>
</organism>
<keyword evidence="1" id="KW-0004">4Fe-4S</keyword>
<evidence type="ECO:0000256" key="1">
    <source>
        <dbReference type="ARBA" id="ARBA00022485"/>
    </source>
</evidence>
<keyword evidence="8" id="KW-1185">Reference proteome</keyword>
<reference evidence="8" key="1">
    <citation type="journal article" date="2019" name="Int. J. Syst. Evol. Microbiol.">
        <title>The Global Catalogue of Microorganisms (GCM) 10K type strain sequencing project: providing services to taxonomists for standard genome sequencing and annotation.</title>
        <authorList>
            <consortium name="The Broad Institute Genomics Platform"/>
            <consortium name="The Broad Institute Genome Sequencing Center for Infectious Disease"/>
            <person name="Wu L."/>
            <person name="Ma J."/>
        </authorList>
    </citation>
    <scope>NUCLEOTIDE SEQUENCE [LARGE SCALE GENOMIC DNA]</scope>
    <source>
        <strain evidence="8">JCM 17125</strain>
    </source>
</reference>
<evidence type="ECO:0000313" key="7">
    <source>
        <dbReference type="EMBL" id="GAA3704671.1"/>
    </source>
</evidence>
<dbReference type="Proteomes" id="UP001501468">
    <property type="component" value="Unassembled WGS sequence"/>
</dbReference>
<dbReference type="InterPro" id="IPR036136">
    <property type="entry name" value="Nit/Sulf_reduc_fer-like_dom_sf"/>
</dbReference>
<keyword evidence="6" id="KW-0411">Iron-sulfur</keyword>
<dbReference type="SUPFAM" id="SSF55124">
    <property type="entry name" value="Nitrite/Sulfite reductase N-terminal domain-like"/>
    <property type="match status" value="1"/>
</dbReference>
<dbReference type="PANTHER" id="PTHR32439:SF9">
    <property type="entry name" value="BLR3264 PROTEIN"/>
    <property type="match status" value="1"/>
</dbReference>
<proteinExistence type="predicted"/>
<evidence type="ECO:0000256" key="4">
    <source>
        <dbReference type="ARBA" id="ARBA00023002"/>
    </source>
</evidence>
<dbReference type="EMBL" id="BAABDC010000003">
    <property type="protein sequence ID" value="GAA3704671.1"/>
    <property type="molecule type" value="Genomic_DNA"/>
</dbReference>
<dbReference type="SUPFAM" id="SSF56014">
    <property type="entry name" value="Nitrite and sulphite reductase 4Fe-4S domain-like"/>
    <property type="match status" value="2"/>
</dbReference>
<evidence type="ECO:0000256" key="2">
    <source>
        <dbReference type="ARBA" id="ARBA00022617"/>
    </source>
</evidence>
<dbReference type="InterPro" id="IPR045854">
    <property type="entry name" value="NO2/SO3_Rdtase_4Fe4S_sf"/>
</dbReference>
<evidence type="ECO:0000256" key="6">
    <source>
        <dbReference type="ARBA" id="ARBA00023014"/>
    </source>
</evidence>
<accession>A0ABP7DI28</accession>
<keyword evidence="2" id="KW-0349">Heme</keyword>
<dbReference type="InterPro" id="IPR051329">
    <property type="entry name" value="NIR_SIR_4Fe-4S"/>
</dbReference>
<evidence type="ECO:0000313" key="8">
    <source>
        <dbReference type="Proteomes" id="UP001501468"/>
    </source>
</evidence>
<evidence type="ECO:0008006" key="9">
    <source>
        <dbReference type="Google" id="ProtNLM"/>
    </source>
</evidence>
<evidence type="ECO:0000256" key="5">
    <source>
        <dbReference type="ARBA" id="ARBA00023004"/>
    </source>
</evidence>
<keyword evidence="5" id="KW-0408">Iron</keyword>
<sequence length="280" mass="29172">MRNVVASPLSGLDAGGRCDVRPLVARFDDAVCADPELSHLGGRFLFAIDDGRGDVINGAFDLGFLATGPDLGVVLAGSSGHGWEVSLGTAVPMLLTLAREFASRTGRGESAWHVDELENPLGPAPTARPEVPAPPRTPLGAVGRHAVVAVPLGLLRREHVDALAQVADRVRVTPWRSLVIEDAAAALPGLEAVGLVTHSGSPWNRLHACTGLPGCDRSALDTRALARQLAPLLPAGRLPVHVSGCARRCGTPATAYVDVLAPTSTGEALSTIREQEASWT</sequence>
<dbReference type="Gene3D" id="3.30.413.10">
    <property type="entry name" value="Sulfite Reductase Hemoprotein, domain 1"/>
    <property type="match status" value="2"/>
</dbReference>
<comment type="caution">
    <text evidence="7">The sequence shown here is derived from an EMBL/GenBank/DDBJ whole genome shotgun (WGS) entry which is preliminary data.</text>
</comment>
<protein>
    <recommendedName>
        <fullName evidence="9">Precorrin-3B synthase</fullName>
    </recommendedName>
</protein>
<gene>
    <name evidence="7" type="ORF">GCM10022399_21560</name>
</gene>
<keyword evidence="4" id="KW-0560">Oxidoreductase</keyword>
<keyword evidence="3" id="KW-0479">Metal-binding</keyword>
<evidence type="ECO:0000256" key="3">
    <source>
        <dbReference type="ARBA" id="ARBA00022723"/>
    </source>
</evidence>
<name>A0ABP7DI28_9MICO</name>